<reference evidence="1 2" key="1">
    <citation type="submission" date="2016-09" db="EMBL/GenBank/DDBJ databases">
        <title>The complete genome sequences of Rhizobium gallicum, symbiovars gallicum and phaseoli, symbionts associated to common bean (Phaseolus vulgaris).</title>
        <authorList>
            <person name="Bustos P."/>
            <person name="Santamaria R.I."/>
            <person name="Perez-Carrascal O.M."/>
            <person name="Juarez S."/>
            <person name="Lozano L."/>
            <person name="Martinez-Flores I."/>
            <person name="Martinez-Romero E."/>
            <person name="Cevallos M."/>
            <person name="Romero D."/>
            <person name="Davila G."/>
            <person name="Gonzalez V."/>
        </authorList>
    </citation>
    <scope>NUCLEOTIDE SEQUENCE [LARGE SCALE GENOMIC DNA]</scope>
    <source>
        <strain evidence="1 2">IE4872</strain>
        <plasmid evidence="2">prgalie4872d</plasmid>
    </source>
</reference>
<proteinExistence type="predicted"/>
<keyword evidence="1" id="KW-0614">Plasmid</keyword>
<evidence type="ECO:0000313" key="2">
    <source>
        <dbReference type="Proteomes" id="UP000184749"/>
    </source>
</evidence>
<accession>A0A1L5NSK6</accession>
<organism evidence="1 2">
    <name type="scientific">Rhizobium gallicum</name>
    <dbReference type="NCBI Taxonomy" id="56730"/>
    <lineage>
        <taxon>Bacteria</taxon>
        <taxon>Pseudomonadati</taxon>
        <taxon>Pseudomonadota</taxon>
        <taxon>Alphaproteobacteria</taxon>
        <taxon>Hyphomicrobiales</taxon>
        <taxon>Rhizobiaceae</taxon>
        <taxon>Rhizobium/Agrobacterium group</taxon>
        <taxon>Rhizobium</taxon>
    </lineage>
</organism>
<dbReference type="AlphaFoldDB" id="A0A1L5NSK6"/>
<evidence type="ECO:0000313" key="1">
    <source>
        <dbReference type="EMBL" id="APO70862.1"/>
    </source>
</evidence>
<geneLocation type="plasmid" evidence="2">
    <name>prgalie4872d</name>
</geneLocation>
<dbReference type="Proteomes" id="UP000184749">
    <property type="component" value="Plasmid pRgalIE4872d"/>
</dbReference>
<name>A0A1L5NSK6_9HYPH</name>
<dbReference type="EMBL" id="CP017105">
    <property type="protein sequence ID" value="APO70862.1"/>
    <property type="molecule type" value="Genomic_DNA"/>
</dbReference>
<sequence length="59" mass="6276">MIGGAERVLHAGPSCDFSGQHAGEFVAGAMGVDEPYLDSLDQKFLARLRRAGKAQLRSS</sequence>
<protein>
    <submittedName>
        <fullName evidence="1">Uncharacterized protein</fullName>
    </submittedName>
</protein>
<gene>
    <name evidence="1" type="ORF">IE4872_PD00328</name>
</gene>